<dbReference type="EMBL" id="JAHXDE010000006">
    <property type="protein sequence ID" value="MCT8506643.1"/>
    <property type="molecule type" value="Genomic_DNA"/>
</dbReference>
<evidence type="ECO:0000313" key="2">
    <source>
        <dbReference type="EMBL" id="MCT8506643.1"/>
    </source>
</evidence>
<keyword evidence="3" id="KW-1185">Reference proteome</keyword>
<evidence type="ECO:0000256" key="1">
    <source>
        <dbReference type="SAM" id="MobiDB-lite"/>
    </source>
</evidence>
<reference evidence="2" key="1">
    <citation type="submission" date="2021-07" db="EMBL/GenBank/DDBJ databases">
        <authorList>
            <person name="Luelf R.H."/>
        </authorList>
    </citation>
    <scope>NUCLEOTIDE SEQUENCE</scope>
    <source>
        <strain evidence="2">TMW 2.2304</strain>
    </source>
</reference>
<gene>
    <name evidence="2" type="ORF">KZO87_14795</name>
</gene>
<dbReference type="RefSeq" id="WP_247640568.1">
    <property type="nucleotide sequence ID" value="NZ_JAHXCZ010000006.1"/>
</dbReference>
<dbReference type="Proteomes" id="UP001145353">
    <property type="component" value="Unassembled WGS sequence"/>
</dbReference>
<accession>A0A9X2X521</accession>
<dbReference type="AlphaFoldDB" id="A0A9X2X521"/>
<evidence type="ECO:0000313" key="3">
    <source>
        <dbReference type="Proteomes" id="UP001145353"/>
    </source>
</evidence>
<feature type="compositionally biased region" description="Low complexity" evidence="1">
    <location>
        <begin position="9"/>
        <end position="25"/>
    </location>
</feature>
<comment type="caution">
    <text evidence="2">The sequence shown here is derived from an EMBL/GenBank/DDBJ whole genome shotgun (WGS) entry which is preliminary data.</text>
</comment>
<name>A0A9X2X521_9GAMM</name>
<protein>
    <submittedName>
        <fullName evidence="2">Uncharacterized protein</fullName>
    </submittedName>
</protein>
<reference evidence="2" key="2">
    <citation type="journal article" date="2022" name="Syst. Appl. Microbiol.">
        <title>Chromohalobacter moromii sp. nov., a moderately halophilic bacterium isolated from lupine-based moromi fermentation.</title>
        <authorList>
            <person name="Lulf R.H."/>
            <person name="Hilgarth M."/>
            <person name="Ehrmann M.A."/>
        </authorList>
    </citation>
    <scope>NUCLEOTIDE SEQUENCE</scope>
    <source>
        <strain evidence="2">TMW 2.2304</strain>
    </source>
</reference>
<proteinExistence type="predicted"/>
<feature type="region of interest" description="Disordered" evidence="1">
    <location>
        <begin position="1"/>
        <end position="30"/>
    </location>
</feature>
<sequence length="166" mass="18781">MSERDGHCFARGSASTTAGSSGFRTYTGEDEPQGRIAGTWLDYPRVIASHIDRLQRVVIECRMALNVIRQRDRPPPSTALRRLSLRHVNSPKGHRLVYRYEMDKAAHEKLLATLQWPQGFVVLSGWDSDIYHDLLPGWSLVQKEVPAFGQRDAVTRMAGLVSHRES</sequence>
<organism evidence="2 3">
    <name type="scientific">Chromohalobacter moromii</name>
    <dbReference type="NCBI Taxonomy" id="2860329"/>
    <lineage>
        <taxon>Bacteria</taxon>
        <taxon>Pseudomonadati</taxon>
        <taxon>Pseudomonadota</taxon>
        <taxon>Gammaproteobacteria</taxon>
        <taxon>Oceanospirillales</taxon>
        <taxon>Halomonadaceae</taxon>
        <taxon>Chromohalobacter</taxon>
    </lineage>
</organism>